<sequence>MWRFESKGLMSDHKGLIKTQTVFLPDKRFDRKNSLRNNARSNLAKPKHEWFLKVSGLVNKREQCGVNVCASLDICTSVNVRWSCV</sequence>
<protein>
    <submittedName>
        <fullName evidence="1">Uncharacterized protein</fullName>
    </submittedName>
</protein>
<gene>
    <name evidence="1" type="ORF">LNINA_LOCUS7438</name>
</gene>
<proteinExistence type="predicted"/>
<name>A0AAV1JHW7_9NEOP</name>
<reference evidence="1 2" key="1">
    <citation type="submission" date="2023-11" db="EMBL/GenBank/DDBJ databases">
        <authorList>
            <person name="Okamura Y."/>
        </authorList>
    </citation>
    <scope>NUCLEOTIDE SEQUENCE [LARGE SCALE GENOMIC DNA]</scope>
</reference>
<dbReference type="AlphaFoldDB" id="A0AAV1JHW7"/>
<accession>A0AAV1JHW7</accession>
<dbReference type="EMBL" id="CAVLEF010000010">
    <property type="protein sequence ID" value="CAK1548004.1"/>
    <property type="molecule type" value="Genomic_DNA"/>
</dbReference>
<organism evidence="1 2">
    <name type="scientific">Leptosia nina</name>
    <dbReference type="NCBI Taxonomy" id="320188"/>
    <lineage>
        <taxon>Eukaryota</taxon>
        <taxon>Metazoa</taxon>
        <taxon>Ecdysozoa</taxon>
        <taxon>Arthropoda</taxon>
        <taxon>Hexapoda</taxon>
        <taxon>Insecta</taxon>
        <taxon>Pterygota</taxon>
        <taxon>Neoptera</taxon>
        <taxon>Endopterygota</taxon>
        <taxon>Lepidoptera</taxon>
        <taxon>Glossata</taxon>
        <taxon>Ditrysia</taxon>
        <taxon>Papilionoidea</taxon>
        <taxon>Pieridae</taxon>
        <taxon>Pierinae</taxon>
        <taxon>Leptosia</taxon>
    </lineage>
</organism>
<evidence type="ECO:0000313" key="1">
    <source>
        <dbReference type="EMBL" id="CAK1548004.1"/>
    </source>
</evidence>
<keyword evidence="2" id="KW-1185">Reference proteome</keyword>
<dbReference type="Proteomes" id="UP001497472">
    <property type="component" value="Unassembled WGS sequence"/>
</dbReference>
<comment type="caution">
    <text evidence="1">The sequence shown here is derived from an EMBL/GenBank/DDBJ whole genome shotgun (WGS) entry which is preliminary data.</text>
</comment>
<evidence type="ECO:0000313" key="2">
    <source>
        <dbReference type="Proteomes" id="UP001497472"/>
    </source>
</evidence>